<evidence type="ECO:0000256" key="2">
    <source>
        <dbReference type="ARBA" id="ARBA00022723"/>
    </source>
</evidence>
<accession>A0ABQ2IUD8</accession>
<keyword evidence="4" id="KW-0460">Magnesium</keyword>
<reference evidence="8" key="1">
    <citation type="journal article" date="2019" name="Int. J. Syst. Evol. Microbiol.">
        <title>The Global Catalogue of Microorganisms (GCM) 10K type strain sequencing project: providing services to taxonomists for standard genome sequencing and annotation.</title>
        <authorList>
            <consortium name="The Broad Institute Genomics Platform"/>
            <consortium name="The Broad Institute Genome Sequencing Center for Infectious Disease"/>
            <person name="Wu L."/>
            <person name="Ma J."/>
        </authorList>
    </citation>
    <scope>NUCLEOTIDE SEQUENCE [LARGE SCALE GENOMIC DNA]</scope>
    <source>
        <strain evidence="8">CGMCC 4.7319</strain>
    </source>
</reference>
<dbReference type="Pfam" id="PF26343">
    <property type="entry name" value="VapC50_C"/>
    <property type="match status" value="1"/>
</dbReference>
<dbReference type="SUPFAM" id="SSF88723">
    <property type="entry name" value="PIN domain-like"/>
    <property type="match status" value="1"/>
</dbReference>
<evidence type="ECO:0000256" key="3">
    <source>
        <dbReference type="ARBA" id="ARBA00022801"/>
    </source>
</evidence>
<evidence type="ECO:0000313" key="7">
    <source>
        <dbReference type="EMBL" id="GGN25277.1"/>
    </source>
</evidence>
<evidence type="ECO:0000256" key="4">
    <source>
        <dbReference type="ARBA" id="ARBA00022842"/>
    </source>
</evidence>
<evidence type="ECO:0000259" key="6">
    <source>
        <dbReference type="Pfam" id="PF26343"/>
    </source>
</evidence>
<gene>
    <name evidence="7" type="ORF">GCM10011609_79480</name>
</gene>
<dbReference type="Pfam" id="PF13470">
    <property type="entry name" value="PIN_3"/>
    <property type="match status" value="1"/>
</dbReference>
<dbReference type="RefSeq" id="WP_189160043.1">
    <property type="nucleotide sequence ID" value="NZ_BMNC01000021.1"/>
</dbReference>
<feature type="domain" description="PIN" evidence="5">
    <location>
        <begin position="5"/>
        <end position="111"/>
    </location>
</feature>
<proteinExistence type="predicted"/>
<dbReference type="InterPro" id="IPR058652">
    <property type="entry name" value="VapC50_C"/>
</dbReference>
<evidence type="ECO:0000259" key="5">
    <source>
        <dbReference type="Pfam" id="PF13470"/>
    </source>
</evidence>
<name>A0ABQ2IUD8_9PSEU</name>
<keyword evidence="1" id="KW-0540">Nuclease</keyword>
<feature type="domain" description="VapC50 C-terminal" evidence="6">
    <location>
        <begin position="129"/>
        <end position="183"/>
    </location>
</feature>
<organism evidence="7 8">
    <name type="scientific">Lentzea pudingi</name>
    <dbReference type="NCBI Taxonomy" id="1789439"/>
    <lineage>
        <taxon>Bacteria</taxon>
        <taxon>Bacillati</taxon>
        <taxon>Actinomycetota</taxon>
        <taxon>Actinomycetes</taxon>
        <taxon>Pseudonocardiales</taxon>
        <taxon>Pseudonocardiaceae</taxon>
        <taxon>Lentzea</taxon>
    </lineage>
</organism>
<dbReference type="InterPro" id="IPR029060">
    <property type="entry name" value="PIN-like_dom_sf"/>
</dbReference>
<evidence type="ECO:0000313" key="8">
    <source>
        <dbReference type="Proteomes" id="UP000597656"/>
    </source>
</evidence>
<keyword evidence="8" id="KW-1185">Reference proteome</keyword>
<dbReference type="InterPro" id="IPR002716">
    <property type="entry name" value="PIN_dom"/>
</dbReference>
<comment type="caution">
    <text evidence="7">The sequence shown here is derived from an EMBL/GenBank/DDBJ whole genome shotgun (WGS) entry which is preliminary data.</text>
</comment>
<protein>
    <submittedName>
        <fullName evidence="7">PIN domain-containing protein</fullName>
    </submittedName>
</protein>
<dbReference type="Proteomes" id="UP000597656">
    <property type="component" value="Unassembled WGS sequence"/>
</dbReference>
<dbReference type="EMBL" id="BMNC01000021">
    <property type="protein sequence ID" value="GGN25277.1"/>
    <property type="molecule type" value="Genomic_DNA"/>
</dbReference>
<sequence length="184" mass="20353">MSFVVLYDANVLYPSTLRDLLIRIAAAGLVQAKWTDQILDEVFRNIRKNRPDLSEEQLTRTRSLMLTAVRDCLVTGYEPLIPSLDLPDPDDRHVLAAAIRARAQVIVTNNLKDFPARALCPCDVDPKDADDFVSDQIGLDAKVVWSCVQQIANSWRNPPGTIGDVLASLERCGLVQSVAALRAL</sequence>
<keyword evidence="2" id="KW-0479">Metal-binding</keyword>
<keyword evidence="3" id="KW-0378">Hydrolase</keyword>
<evidence type="ECO:0000256" key="1">
    <source>
        <dbReference type="ARBA" id="ARBA00022722"/>
    </source>
</evidence>